<evidence type="ECO:0000313" key="5">
    <source>
        <dbReference type="Proteomes" id="UP001176517"/>
    </source>
</evidence>
<feature type="compositionally biased region" description="Basic and acidic residues" evidence="1">
    <location>
        <begin position="328"/>
        <end position="343"/>
    </location>
</feature>
<dbReference type="SUPFAM" id="SSF51445">
    <property type="entry name" value="(Trans)glycosidases"/>
    <property type="match status" value="1"/>
</dbReference>
<protein>
    <recommendedName>
        <fullName evidence="3">Asl1-like glycosyl hydrolase catalytic domain-containing protein</fullName>
    </recommendedName>
</protein>
<dbReference type="EMBL" id="JAPDMZ010000110">
    <property type="protein sequence ID" value="KAK0549554.1"/>
    <property type="molecule type" value="Genomic_DNA"/>
</dbReference>
<evidence type="ECO:0000259" key="3">
    <source>
        <dbReference type="Pfam" id="PF11790"/>
    </source>
</evidence>
<dbReference type="AlphaFoldDB" id="A0AAN6JR68"/>
<reference evidence="4" key="1">
    <citation type="journal article" date="2023" name="PhytoFront">
        <title>Draft Genome Resources of Seven Strains of Tilletia horrida, Causal Agent of Kernel Smut of Rice.</title>
        <authorList>
            <person name="Khanal S."/>
            <person name="Antony Babu S."/>
            <person name="Zhou X.G."/>
        </authorList>
    </citation>
    <scope>NUCLEOTIDE SEQUENCE</scope>
    <source>
        <strain evidence="4">TX6</strain>
    </source>
</reference>
<feature type="compositionally biased region" description="Acidic residues" evidence="1">
    <location>
        <begin position="375"/>
        <end position="386"/>
    </location>
</feature>
<dbReference type="GO" id="GO:0071966">
    <property type="term" value="P:fungal-type cell wall polysaccharide metabolic process"/>
    <property type="evidence" value="ECO:0007669"/>
    <property type="project" value="TreeGrafter"/>
</dbReference>
<dbReference type="InterPro" id="IPR053183">
    <property type="entry name" value="ASL1"/>
</dbReference>
<proteinExistence type="predicted"/>
<dbReference type="InterPro" id="IPR017853">
    <property type="entry name" value="GH"/>
</dbReference>
<feature type="domain" description="Asl1-like glycosyl hydrolase catalytic" evidence="3">
    <location>
        <begin position="32"/>
        <end position="272"/>
    </location>
</feature>
<accession>A0AAN6JR68</accession>
<feature type="compositionally biased region" description="Acidic residues" evidence="1">
    <location>
        <begin position="344"/>
        <end position="365"/>
    </location>
</feature>
<dbReference type="Proteomes" id="UP001176517">
    <property type="component" value="Unassembled WGS sequence"/>
</dbReference>
<evidence type="ECO:0000256" key="1">
    <source>
        <dbReference type="SAM" id="MobiDB-lite"/>
    </source>
</evidence>
<evidence type="ECO:0000256" key="2">
    <source>
        <dbReference type="SAM" id="SignalP"/>
    </source>
</evidence>
<dbReference type="PANTHER" id="PTHR34154">
    <property type="entry name" value="ALKALI-SENSITIVE LINKAGE PROTEIN 1"/>
    <property type="match status" value="1"/>
</dbReference>
<dbReference type="Pfam" id="PF11790">
    <property type="entry name" value="Glyco_hydro_cc"/>
    <property type="match status" value="1"/>
</dbReference>
<organism evidence="4 5">
    <name type="scientific">Tilletia horrida</name>
    <dbReference type="NCBI Taxonomy" id="155126"/>
    <lineage>
        <taxon>Eukaryota</taxon>
        <taxon>Fungi</taxon>
        <taxon>Dikarya</taxon>
        <taxon>Basidiomycota</taxon>
        <taxon>Ustilaginomycotina</taxon>
        <taxon>Exobasidiomycetes</taxon>
        <taxon>Tilletiales</taxon>
        <taxon>Tilletiaceae</taxon>
        <taxon>Tilletia</taxon>
    </lineage>
</organism>
<keyword evidence="2" id="KW-0732">Signal</keyword>
<dbReference type="PANTHER" id="PTHR34154:SF3">
    <property type="entry name" value="ALKALI-SENSITIVE LINKAGE PROTEIN 1"/>
    <property type="match status" value="1"/>
</dbReference>
<dbReference type="InterPro" id="IPR024655">
    <property type="entry name" value="Asl1_glyco_hydro_catalytic"/>
</dbReference>
<dbReference type="GO" id="GO:0009277">
    <property type="term" value="C:fungal-type cell wall"/>
    <property type="evidence" value="ECO:0007669"/>
    <property type="project" value="TreeGrafter"/>
</dbReference>
<evidence type="ECO:0000313" key="4">
    <source>
        <dbReference type="EMBL" id="KAK0549554.1"/>
    </source>
</evidence>
<feature type="signal peptide" evidence="2">
    <location>
        <begin position="1"/>
        <end position="25"/>
    </location>
</feature>
<name>A0AAN6JR68_9BASI</name>
<comment type="caution">
    <text evidence="4">The sequence shown here is derived from an EMBL/GenBank/DDBJ whole genome shotgun (WGS) entry which is preliminary data.</text>
</comment>
<sequence>MFTRLSVALLFALASLLIASQPAQALTVGLPWGAAPQLAHRLLGGNSHFKWYMNWGNTRPVSTLSSLQWVPTFWAQSKIGNWHSVERYYRSRGKRPKFILAQNEPDISTQANTSPKAAARQWMQELRPWQRRGSKVGSPQLCWDTANWLDPFLRDLRNMGGKPDFCAAHYYGPANKGLKRFKAYVRRVRSTCRKYGVKKVWLTEIGIMASTHPSQGEVNHFAQSAFRWLETQSYVKRAAWIGVFKVGQPYDGFMSAKNAYFNNDGSVRSLGHLMSHGNIYRRSGAGMERRSVHSAMIERMVDANATLSDLHAALDDPRGQFEEIDESEHDHDDDAYWDAKFDQEDAEDPDHDDDDEGADDDDDSFADGFLHDLPEGDDNEDSEHDS</sequence>
<dbReference type="Gene3D" id="3.20.20.80">
    <property type="entry name" value="Glycosidases"/>
    <property type="match status" value="1"/>
</dbReference>
<gene>
    <name evidence="4" type="ORF">OC846_004017</name>
</gene>
<feature type="region of interest" description="Disordered" evidence="1">
    <location>
        <begin position="324"/>
        <end position="386"/>
    </location>
</feature>
<feature type="chain" id="PRO_5042860974" description="Asl1-like glycosyl hydrolase catalytic domain-containing protein" evidence="2">
    <location>
        <begin position="26"/>
        <end position="386"/>
    </location>
</feature>
<keyword evidence="5" id="KW-1185">Reference proteome</keyword>